<accession>A0A7W8VDI1</accession>
<proteinExistence type="predicted"/>
<evidence type="ECO:0000313" key="1">
    <source>
        <dbReference type="EMBL" id="MBB5432023.1"/>
    </source>
</evidence>
<dbReference type="InterPro" id="IPR031596">
    <property type="entry name" value="MaAIMP_sms"/>
</dbReference>
<dbReference type="EMBL" id="JACHDB010000001">
    <property type="protein sequence ID" value="MBB5432023.1"/>
    <property type="molecule type" value="Genomic_DNA"/>
</dbReference>
<dbReference type="RefSeq" id="WP_184391645.1">
    <property type="nucleotide sequence ID" value="NZ_BAAAJD010000058.1"/>
</dbReference>
<evidence type="ECO:0008006" key="3">
    <source>
        <dbReference type="Google" id="ProtNLM"/>
    </source>
</evidence>
<comment type="caution">
    <text evidence="1">The sequence shown here is derived from an EMBL/GenBank/DDBJ whole genome shotgun (WGS) entry which is preliminary data.</text>
</comment>
<dbReference type="NCBIfam" id="NF033493">
    <property type="entry name" value="MetS_like_NSS"/>
    <property type="match status" value="1"/>
</dbReference>
<gene>
    <name evidence="1" type="ORF">HDA36_002107</name>
</gene>
<dbReference type="Proteomes" id="UP000572635">
    <property type="component" value="Unassembled WGS sequence"/>
</dbReference>
<dbReference type="Pfam" id="PF16951">
    <property type="entry name" value="MaAIMP_sms"/>
    <property type="match status" value="1"/>
</dbReference>
<dbReference type="AlphaFoldDB" id="A0A7W8VDI1"/>
<keyword evidence="2" id="KW-1185">Reference proteome</keyword>
<reference evidence="1 2" key="1">
    <citation type="submission" date="2020-08" db="EMBL/GenBank/DDBJ databases">
        <title>Sequencing the genomes of 1000 actinobacteria strains.</title>
        <authorList>
            <person name="Klenk H.-P."/>
        </authorList>
    </citation>
    <scope>NUCLEOTIDE SEQUENCE [LARGE SCALE GENOMIC DNA]</scope>
    <source>
        <strain evidence="1 2">DSM 44551</strain>
    </source>
</reference>
<sequence>MSTSSIVMMSSAMVLLWGGLLAAVLWLRAHPDNGDEGAEG</sequence>
<organism evidence="1 2">
    <name type="scientific">Nocardiopsis composta</name>
    <dbReference type="NCBI Taxonomy" id="157465"/>
    <lineage>
        <taxon>Bacteria</taxon>
        <taxon>Bacillati</taxon>
        <taxon>Actinomycetota</taxon>
        <taxon>Actinomycetes</taxon>
        <taxon>Streptosporangiales</taxon>
        <taxon>Nocardiopsidaceae</taxon>
        <taxon>Nocardiopsis</taxon>
    </lineage>
</organism>
<name>A0A7W8VDI1_9ACTN</name>
<protein>
    <recommendedName>
        <fullName evidence="3">Methionine/alanine importer small subunit</fullName>
    </recommendedName>
</protein>
<evidence type="ECO:0000313" key="2">
    <source>
        <dbReference type="Proteomes" id="UP000572635"/>
    </source>
</evidence>